<evidence type="ECO:0000313" key="2">
    <source>
        <dbReference type="EMBL" id="HCM31879.1"/>
    </source>
</evidence>
<gene>
    <name evidence="2" type="ORF">DIC32_10560</name>
</gene>
<keyword evidence="1" id="KW-0472">Membrane</keyword>
<reference evidence="2 3" key="1">
    <citation type="journal article" date="2018" name="Nat. Biotechnol.">
        <title>A standardized bacterial taxonomy based on genome phylogeny substantially revises the tree of life.</title>
        <authorList>
            <person name="Parks D.H."/>
            <person name="Chuvochina M."/>
            <person name="Waite D.W."/>
            <person name="Rinke C."/>
            <person name="Skarshewski A."/>
            <person name="Chaumeil P.A."/>
            <person name="Hugenholtz P."/>
        </authorList>
    </citation>
    <scope>NUCLEOTIDE SEQUENCE [LARGE SCALE GENOMIC DNA]</scope>
    <source>
        <strain evidence="2">UBA10045</strain>
    </source>
</reference>
<dbReference type="Proteomes" id="UP000262257">
    <property type="component" value="Unassembled WGS sequence"/>
</dbReference>
<keyword evidence="1" id="KW-1133">Transmembrane helix</keyword>
<accession>A0A3D3G1H5</accession>
<name>A0A3D3G1H5_ACIRA</name>
<protein>
    <submittedName>
        <fullName evidence="2">Rhombotarget A</fullName>
    </submittedName>
</protein>
<sequence>QTKTVSKGKTVIDIDGNVVYTPDSQWHGADIFEIQVVTSSTRFNKSKPYLVLTTQIVQEPKNEMKDKSVKTSGGAWGIVGLMGLIGLIGLRRRLKD</sequence>
<dbReference type="EMBL" id="DPXL01000133">
    <property type="protein sequence ID" value="HCM31879.1"/>
    <property type="molecule type" value="Genomic_DNA"/>
</dbReference>
<keyword evidence="1" id="KW-0812">Transmembrane</keyword>
<evidence type="ECO:0000313" key="3">
    <source>
        <dbReference type="Proteomes" id="UP000262257"/>
    </source>
</evidence>
<feature type="non-terminal residue" evidence="2">
    <location>
        <position position="1"/>
    </location>
</feature>
<dbReference type="AlphaFoldDB" id="A0A3D3G1H5"/>
<proteinExistence type="predicted"/>
<comment type="caution">
    <text evidence="2">The sequence shown here is derived from an EMBL/GenBank/DDBJ whole genome shotgun (WGS) entry which is preliminary data.</text>
</comment>
<feature type="transmembrane region" description="Helical" evidence="1">
    <location>
        <begin position="73"/>
        <end position="90"/>
    </location>
</feature>
<evidence type="ECO:0000256" key="1">
    <source>
        <dbReference type="SAM" id="Phobius"/>
    </source>
</evidence>
<organism evidence="2 3">
    <name type="scientific">Acinetobacter radioresistens</name>
    <dbReference type="NCBI Taxonomy" id="40216"/>
    <lineage>
        <taxon>Bacteria</taxon>
        <taxon>Pseudomonadati</taxon>
        <taxon>Pseudomonadota</taxon>
        <taxon>Gammaproteobacteria</taxon>
        <taxon>Moraxellales</taxon>
        <taxon>Moraxellaceae</taxon>
        <taxon>Acinetobacter</taxon>
    </lineage>
</organism>